<feature type="region of interest" description="Disordered" evidence="1">
    <location>
        <begin position="1661"/>
        <end position="1686"/>
    </location>
</feature>
<gene>
    <name evidence="3" type="ORF">FVE85_9072</name>
</gene>
<dbReference type="Proteomes" id="UP000324585">
    <property type="component" value="Unassembled WGS sequence"/>
</dbReference>
<evidence type="ECO:0000313" key="4">
    <source>
        <dbReference type="Proteomes" id="UP000324585"/>
    </source>
</evidence>
<dbReference type="PANTHER" id="PTHR13500:SF0">
    <property type="entry name" value="NUCLEOLAR PRE-RIBOSOMAL-ASSOCIATED PROTEIN 1"/>
    <property type="match status" value="1"/>
</dbReference>
<dbReference type="InterPro" id="IPR039844">
    <property type="entry name" value="URB1"/>
</dbReference>
<dbReference type="SUPFAM" id="SSF48371">
    <property type="entry name" value="ARM repeat"/>
    <property type="match status" value="1"/>
</dbReference>
<dbReference type="InterPro" id="IPR032436">
    <property type="entry name" value="URB1_C"/>
</dbReference>
<proteinExistence type="predicted"/>
<feature type="domain" description="URB1 C-terminal" evidence="2">
    <location>
        <begin position="1704"/>
        <end position="1881"/>
    </location>
</feature>
<dbReference type="InterPro" id="IPR016024">
    <property type="entry name" value="ARM-type_fold"/>
</dbReference>
<comment type="caution">
    <text evidence="3">The sequence shown here is derived from an EMBL/GenBank/DDBJ whole genome shotgun (WGS) entry which is preliminary data.</text>
</comment>
<dbReference type="EMBL" id="VRMN01000008">
    <property type="protein sequence ID" value="KAA8492800.1"/>
    <property type="molecule type" value="Genomic_DNA"/>
</dbReference>
<accession>A0A5J4YPB0</accession>
<protein>
    <recommendedName>
        <fullName evidence="2">URB1 C-terminal domain-containing protein</fullName>
    </recommendedName>
</protein>
<dbReference type="GO" id="GO:0000463">
    <property type="term" value="P:maturation of LSU-rRNA from tricistronic rRNA transcript (SSU-rRNA, 5.8S rRNA, LSU-rRNA)"/>
    <property type="evidence" value="ECO:0007669"/>
    <property type="project" value="TreeGrafter"/>
</dbReference>
<dbReference type="GO" id="GO:0005730">
    <property type="term" value="C:nucleolus"/>
    <property type="evidence" value="ECO:0007669"/>
    <property type="project" value="TreeGrafter"/>
</dbReference>
<evidence type="ECO:0000256" key="1">
    <source>
        <dbReference type="SAM" id="MobiDB-lite"/>
    </source>
</evidence>
<evidence type="ECO:0000313" key="3">
    <source>
        <dbReference type="EMBL" id="KAA8492800.1"/>
    </source>
</evidence>
<dbReference type="Pfam" id="PF16201">
    <property type="entry name" value="NopRA1"/>
    <property type="match status" value="1"/>
</dbReference>
<dbReference type="OrthoDB" id="5417at2759"/>
<keyword evidence="4" id="KW-1185">Reference proteome</keyword>
<evidence type="ECO:0000259" key="2">
    <source>
        <dbReference type="Pfam" id="PF16201"/>
    </source>
</evidence>
<dbReference type="PANTHER" id="PTHR13500">
    <property type="entry name" value="NUCLEOLAR PRERIBOSOMAL-ASSOCIATED PROTEIN 1"/>
    <property type="match status" value="1"/>
</dbReference>
<sequence length="2211" mass="244451">MDEDADAAAAAAAAADLDWTRRVVEQHDDAFDATEFVSVLRRSIKYPKDPDARNAAIRAFKQFNGGSTERTEDSAAAKRDRVDAFLSVSPSADEILQIVEDDARGVMRRALAIRALVQIVTVGSGHAANQLVRDLLRKHSSLLFNVLKKGRDEPAALMLELFESLARKGTPMVNEISARFDLGSRYLTLHARSDSSTHEACIRFVIAMIEAVEPRNLGAVLRNLSRALEAIANSMHTLMPNGRIGGAKARKPLSKSARSHRVHLYSDLFKALGHKLVRALLRRRTIAGRSASGVIFDAASSFDHAVRFRTEFNSTLARFFSLACQVRDLEPLVNYIEGFLTILVLVQKPRALLDTTNVVRLIHECCKVYSARSFTFVKKIIARRLDCVPELLTATGAVPHLESPGLSVDFFGACAVVQAALLSQVSLPRDFCEVSRQGPVSTSSSDTGPKGAIVDVSNPSSSWPSLVSRIALNLLAPEHVARCISAGLTNADALVRFESLASLEFLLRRAKRLLTLFETEKKVSAFMGSRLLQDVCDRVLSCSSTSSATRSTVESTGSRALFWNSVRVRYPDWHVLLSLKAKLEVPVHSVSAGCIRSLEHDAILRVLTSFLDIFPEQLHRNHLDIAKFVAPGSFQALRLNCGRMGLFAALDFCQRACETWSEGAFQILSKQRMVDSRSCSFFSELLFEYATDREPELKESIGQEALTMKIQLERLVGTLMLSTGLFADAEPPESGMEHLLWLNSICAVCRQRPRCERSDSENFSFCVEIGSLLVSAKLKPHMFLDFLPVGDSGTDMTRGGLSILLVSLLYRIARSQGEQERLIELFEAFVSLLRTSAQDTLRLVAERMESSLAKDSNMHPFELIAFVDDVLARERSRKQKSGSDKVLVVHICDEHARKRFETYHAFISLMNCGSLTPEQDQRMKDNLSISDPCLSLCDHVLPSLDKLPSNPLLIFETILAELLWSSQPGDTDKLYNSAESARRDRRFREVAKYIVGKIESSECDAALGFGCLVLAVDTSSRAPPGRLSLGAFLVNACLEDCDKLFSSALRVDSKASNNDAADCSRLVKWFLQLFFQHRYDAQVSEKMLSTSQYRHVVLSLQRIVETHPLAERLLFWFVPSRIRVVRNVVLVRMHRVSEAIVRQNSTIDDDVLSILIRDSQACHASFGRRLLSWFKNGNSTFTCTPESVHARTFEACALQKSIAAWHERQQTVMNANLGFDFRSSQLDRFLVLSNVALFWPCIFYEMNSRSAESLVHVHLRQACSKGGGIGPAFALNVVDVLLGISDARSTILSLPIDFSPLCSESDRLSDSRIARAASILKPQSRGKRYATASRILEWACDVAEEGHWSSYLKVLLAIGDTGCGTSSFQVNAIGSLLRRLIQVEKDRLDLDPALVSEFICRQLVCWVSPKDEDEIMDGWNRALMTCTMLLSHTSKLSVPYIRQILETIETTVCDKSHMYGRICLADSNLSAFGAFLKVLIQEHVCGSLSTSEAMPDQALHAIGAIEQLIASRLYSASDSPGDELMRCVANAIDRLPELDAASAKIGDYRHGLLALDSTQVLGELEPSRIQAITSRPSKSPEFTAYGAMFVLRHMHLAIQDARNVDETGKILDLDHWVRSGLVGCAIWWLSSNNDQDRLYAYNVLAGLLEITEERRVPELQMTSESSGKNAHVQSSGKYGTQGTHKDASLSIDGSSEHAFEGRHGHLNPSAAFFKERKQFVFFLIRLRHAVTEPLQRILPLTAAFLRFSLDIFMNPGHALFVPLTHFWLSKPQLALDDAPILNYLLSLDSFSVRSGDSVEQGIRAARLAVIRLMREGTRTWADHLILKRRHLYEIMMVLISSENTSVDIGVKRAALLALADICRSVSGVALDVVQSNGILAWLASLAEWCVGELLPEALHLLATIAHCMAVGEYGSMCKDLAHCFKVFALYVANRVIAESGYEACVRDKILLNVEVEGLLEPLWQTLESVSVLKHSLADAAPIRFPSSALDVLLCIARQQKAFDQALELFTLCVGVSSASDGTAVSHALHGRVVQDFVMLCLEDMGSTAGSLGGSRTVSSIGQAAKSVRHCAMQLAACSRAVMDLEFMDSASKRQLASVLVPLFGHALLSSSPICRRYLVLLGAALVSERRGDRAPKRRKVGERAGLLHAFTVADMLQSLDHGDREPRGPISEEPVIHARALRRLAPPPEDDGTALALQRLLNALPEQLLLL</sequence>
<reference evidence="4" key="1">
    <citation type="journal article" date="2019" name="Nat. Commun.">
        <title>Expansion of phycobilisome linker gene families in mesophilic red algae.</title>
        <authorList>
            <person name="Lee J."/>
            <person name="Kim D."/>
            <person name="Bhattacharya D."/>
            <person name="Yoon H.S."/>
        </authorList>
    </citation>
    <scope>NUCLEOTIDE SEQUENCE [LARGE SCALE GENOMIC DNA]</scope>
    <source>
        <strain evidence="4">CCMP 1328</strain>
    </source>
</reference>
<organism evidence="3 4">
    <name type="scientific">Porphyridium purpureum</name>
    <name type="common">Red alga</name>
    <name type="synonym">Porphyridium cruentum</name>
    <dbReference type="NCBI Taxonomy" id="35688"/>
    <lineage>
        <taxon>Eukaryota</taxon>
        <taxon>Rhodophyta</taxon>
        <taxon>Bangiophyceae</taxon>
        <taxon>Porphyridiales</taxon>
        <taxon>Porphyridiaceae</taxon>
        <taxon>Porphyridium</taxon>
    </lineage>
</organism>
<dbReference type="GO" id="GO:0000466">
    <property type="term" value="P:maturation of 5.8S rRNA from tricistronic rRNA transcript (SSU-rRNA, 5.8S rRNA, LSU-rRNA)"/>
    <property type="evidence" value="ECO:0007669"/>
    <property type="project" value="TreeGrafter"/>
</dbReference>
<feature type="compositionally biased region" description="Polar residues" evidence="1">
    <location>
        <begin position="1661"/>
        <end position="1682"/>
    </location>
</feature>
<name>A0A5J4YPB0_PORPP</name>